<feature type="transmembrane region" description="Helical" evidence="1">
    <location>
        <begin position="43"/>
        <end position="63"/>
    </location>
</feature>
<keyword evidence="1" id="KW-0812">Transmembrane</keyword>
<organism evidence="2 3">
    <name type="scientific">Aurantiacibacter aquimixticola</name>
    <dbReference type="NCBI Taxonomy" id="1958945"/>
    <lineage>
        <taxon>Bacteria</taxon>
        <taxon>Pseudomonadati</taxon>
        <taxon>Pseudomonadota</taxon>
        <taxon>Alphaproteobacteria</taxon>
        <taxon>Sphingomonadales</taxon>
        <taxon>Erythrobacteraceae</taxon>
        <taxon>Aurantiacibacter</taxon>
    </lineage>
</organism>
<keyword evidence="1" id="KW-1133">Transmembrane helix</keyword>
<evidence type="ECO:0000256" key="1">
    <source>
        <dbReference type="SAM" id="Phobius"/>
    </source>
</evidence>
<dbReference type="Proteomes" id="UP000285232">
    <property type="component" value="Unassembled WGS sequence"/>
</dbReference>
<sequence length="200" mass="20090">MTQTSSRIAPITIAFIAIALFTVVVTQVLYISLGVSGTPAATMLWQVEAVAFLAIALFGFAWLRWPLVAAGLVIGGTLNVLQIGIGLTMFGPLGGAGETLGPVMGAVLAFAFFLYHTGKIAFGVAGAALGARALAGATGWPKIAGVLAGLTGLAAVLTNLWAIFAGREAMFIAGAAGTTATVFLALAMGALRPTDAGSHA</sequence>
<keyword evidence="1" id="KW-0472">Membrane</keyword>
<gene>
    <name evidence="2" type="ORF">D6201_11765</name>
</gene>
<name>A0A419RVY1_9SPHN</name>
<reference evidence="2 3" key="1">
    <citation type="journal article" date="2017" name="Int. J. Syst. Evol. Microbiol.">
        <title>Erythrobacter aquimixticola sp. nov., isolated from the junction between the ocean and a freshwater spring.</title>
        <authorList>
            <person name="Park S."/>
            <person name="Jung Y.T."/>
            <person name="Choi S.J."/>
            <person name="Yoon J.H."/>
        </authorList>
    </citation>
    <scope>NUCLEOTIDE SEQUENCE [LARGE SCALE GENOMIC DNA]</scope>
    <source>
        <strain evidence="2 3">JSSK-14</strain>
    </source>
</reference>
<feature type="transmembrane region" description="Helical" evidence="1">
    <location>
        <begin position="103"/>
        <end position="131"/>
    </location>
</feature>
<evidence type="ECO:0000313" key="2">
    <source>
        <dbReference type="EMBL" id="RJY09931.1"/>
    </source>
</evidence>
<feature type="transmembrane region" description="Helical" evidence="1">
    <location>
        <begin position="143"/>
        <end position="164"/>
    </location>
</feature>
<feature type="transmembrane region" description="Helical" evidence="1">
    <location>
        <begin position="70"/>
        <end position="91"/>
    </location>
</feature>
<dbReference type="AlphaFoldDB" id="A0A419RVY1"/>
<dbReference type="EMBL" id="RAHX01000001">
    <property type="protein sequence ID" value="RJY09931.1"/>
    <property type="molecule type" value="Genomic_DNA"/>
</dbReference>
<dbReference type="OrthoDB" id="6383392at2"/>
<keyword evidence="3" id="KW-1185">Reference proteome</keyword>
<feature type="transmembrane region" description="Helical" evidence="1">
    <location>
        <begin position="170"/>
        <end position="191"/>
    </location>
</feature>
<protein>
    <recommendedName>
        <fullName evidence="4">Thiamine biosynthesis protein ThiC</fullName>
    </recommendedName>
</protein>
<feature type="transmembrane region" description="Helical" evidence="1">
    <location>
        <begin position="12"/>
        <end position="31"/>
    </location>
</feature>
<accession>A0A419RVY1</accession>
<evidence type="ECO:0008006" key="4">
    <source>
        <dbReference type="Google" id="ProtNLM"/>
    </source>
</evidence>
<evidence type="ECO:0000313" key="3">
    <source>
        <dbReference type="Proteomes" id="UP000285232"/>
    </source>
</evidence>
<proteinExistence type="predicted"/>
<comment type="caution">
    <text evidence="2">The sequence shown here is derived from an EMBL/GenBank/DDBJ whole genome shotgun (WGS) entry which is preliminary data.</text>
</comment>
<dbReference type="RefSeq" id="WP_120048941.1">
    <property type="nucleotide sequence ID" value="NZ_RAHX01000001.1"/>
</dbReference>